<comment type="caution">
    <text evidence="3">The sequence shown here is derived from an EMBL/GenBank/DDBJ whole genome shotgun (WGS) entry which is preliminary data.</text>
</comment>
<feature type="compositionally biased region" description="Low complexity" evidence="1">
    <location>
        <begin position="99"/>
        <end position="129"/>
    </location>
</feature>
<feature type="transmembrane region" description="Helical" evidence="2">
    <location>
        <begin position="1108"/>
        <end position="1136"/>
    </location>
</feature>
<feature type="compositionally biased region" description="Polar residues" evidence="1">
    <location>
        <begin position="311"/>
        <end position="321"/>
    </location>
</feature>
<dbReference type="PANTHER" id="PTHR37544:SF3">
    <property type="entry name" value="SPRAY"/>
    <property type="match status" value="1"/>
</dbReference>
<sequence length="1350" mass="144021">MHQPPPAIQPAFDSQAQYNLQATEDIEEYHNELKEKNRPPPKPTRPNYRPKPLQWPFIVCMILVLSILVGLVIYARNTMPNSDSTAVIEPRHYLDSRQESSSINEKSSSPSGSAQGLSSSDSGPSAGGQLSTIIQTSNADLPTTSGPGRSPTSESTSATLVTTSSPEAASSVASVVSTQQEQSPTGRQEKAQVTTTPSASESEAQSPTVSRPALSASSDDLPTATTTATDYPTSVATSSSSPGTSRSNDAQSKEDNPTSVAISSSSPSPGTPEYDDAQSKIDKPTAVATSSSSSPGTTRSNDVQSKGVDSIHSSPSTTVRPESSDKIKDTTDSTVSGKEASLISSSDGSNHRKAPVTSAASSSSSSSLERIGNDKVFSIIKSEFTSTVTRPGSTFEYTTSIESSAFWSYSTTGETTIPGTTGENTYTRVVTTATQKSVTRTLASSDVVITTTIPEQTTQTDTISDDQTTYYQTTTKTIGRVTTSTSAAPASTIVEVTNEVGEATITSTVQFTSPARVSTYSSVVVSAVPTTIASIATSTAAGVVYVSVGTTEITKVITIPGGSRGQQSEQPNPVTQLITSVFDGKVVTVVETGKPQVLVTGAGGLVTAVHTPPAETLMTRIGGEETQMVVTVTPSLDVGLVAVQTTIAGKPTVVLIQSTNAAGFKPVSLTLVSQIGGSTGVFTTTDAPEIIRTTIDGKETLITRTPAPGEFTSVIGGTPTTIAMVTTPTGSMPLSFTVITTIGGSLSTFMSTPSPTTFVTSISGKLSTITSTPKPSTRVSTIGPSTAVFTSVSHPGSTSKPDTVITEVEKFAFTDGDYFLGKFLPVILAVMIAIPLRIIDLNAKLYQPFHALSQEGGALGKNSMTIQFEGWNGFLAPFKVLRQGHPVPFITTLMVWSSSLLAPLATEAIGMKLHGKCKITAIDGCGIQLGVSPKSAYILIALLVLIVTLLLALLYLLRSWKTGLHANPWSIGGISSLSLNAEIRPRHANFKATERTMADKNYMLGFFKNRHGRDEYGFIYYDEPTDNLQSAMSGALSTDDESHIKEHPHGTPISDRITTPFIALTYWWRLVFICFLLALFIIILYYHITLGLRTSFKDFMDSQTFGLRFFLAALGVIIIFCWESIFISVAIVSPYYHLGRRAQRPESSILLTRPTNGFYGIYAAIINGDIVLMLSAFMSIIAEFLPMLLANVPYNLTQTLNSHKICSMISLTILALMIVAVGASLFIKWPEMPVDPRSIAGAMYYINESQMLDDFEGLSQLSSMKRKKKLGELGRRYFYGALTGKHGRRMGVDSVESVEDTVYTGANWLPPHDDSDANEQGVSPYHAQARVSPEEDPGPRHTCHEEGGWV</sequence>
<dbReference type="Proteomes" id="UP000070328">
    <property type="component" value="Unassembled WGS sequence"/>
</dbReference>
<feature type="compositionally biased region" description="Low complexity" evidence="1">
    <location>
        <begin position="215"/>
        <end position="247"/>
    </location>
</feature>
<feature type="region of interest" description="Disordered" evidence="1">
    <location>
        <begin position="1305"/>
        <end position="1350"/>
    </location>
</feature>
<dbReference type="Pfam" id="PF11915">
    <property type="entry name" value="DUF3433"/>
    <property type="match status" value="2"/>
</dbReference>
<dbReference type="InterPro" id="IPR021840">
    <property type="entry name" value="DUF3433"/>
</dbReference>
<dbReference type="PANTHER" id="PTHR37544">
    <property type="entry name" value="SPRAY-RELATED"/>
    <property type="match status" value="1"/>
</dbReference>
<accession>A0A135SB09</accession>
<keyword evidence="2" id="KW-0812">Transmembrane</keyword>
<feature type="compositionally biased region" description="Polar residues" evidence="1">
    <location>
        <begin position="332"/>
        <end position="348"/>
    </location>
</feature>
<evidence type="ECO:0000313" key="3">
    <source>
        <dbReference type="EMBL" id="KXH33090.1"/>
    </source>
</evidence>
<dbReference type="OrthoDB" id="5428901at2759"/>
<reference evidence="3 4" key="1">
    <citation type="submission" date="2014-02" db="EMBL/GenBank/DDBJ databases">
        <title>The genome sequence of Colletotrichum simmondsii CBS122122.</title>
        <authorList>
            <person name="Baroncelli R."/>
            <person name="Thon M.R."/>
        </authorList>
    </citation>
    <scope>NUCLEOTIDE SEQUENCE [LARGE SCALE GENOMIC DNA]</scope>
    <source>
        <strain evidence="3 4">CBS122122</strain>
    </source>
</reference>
<feature type="compositionally biased region" description="Low complexity" evidence="1">
    <location>
        <begin position="358"/>
        <end position="367"/>
    </location>
</feature>
<feature type="transmembrane region" description="Helical" evidence="2">
    <location>
        <begin position="1202"/>
        <end position="1227"/>
    </location>
</feature>
<feature type="transmembrane region" description="Helical" evidence="2">
    <location>
        <begin position="55"/>
        <end position="75"/>
    </location>
</feature>
<evidence type="ECO:0000313" key="4">
    <source>
        <dbReference type="Proteomes" id="UP000070328"/>
    </source>
</evidence>
<feature type="compositionally biased region" description="Polar residues" evidence="1">
    <location>
        <begin position="191"/>
        <end position="209"/>
    </location>
</feature>
<evidence type="ECO:0008006" key="5">
    <source>
        <dbReference type="Google" id="ProtNLM"/>
    </source>
</evidence>
<feature type="transmembrane region" description="Helical" evidence="2">
    <location>
        <begin position="1157"/>
        <end position="1182"/>
    </location>
</feature>
<feature type="compositionally biased region" description="Basic and acidic residues" evidence="1">
    <location>
        <begin position="1337"/>
        <end position="1350"/>
    </location>
</feature>
<feature type="compositionally biased region" description="Basic and acidic residues" evidence="1">
    <location>
        <begin position="322"/>
        <end position="331"/>
    </location>
</feature>
<keyword evidence="2" id="KW-1133">Transmembrane helix</keyword>
<feature type="transmembrane region" description="Helical" evidence="2">
    <location>
        <begin position="936"/>
        <end position="957"/>
    </location>
</feature>
<protein>
    <recommendedName>
        <fullName evidence="5">Zonadhesin</fullName>
    </recommendedName>
</protein>
<name>A0A135SB09_9PEZI</name>
<feature type="compositionally biased region" description="Polar residues" evidence="1">
    <location>
        <begin position="295"/>
        <end position="304"/>
    </location>
</feature>
<proteinExistence type="predicted"/>
<feature type="region of interest" description="Disordered" evidence="1">
    <location>
        <begin position="95"/>
        <end position="368"/>
    </location>
</feature>
<feature type="compositionally biased region" description="Low complexity" evidence="1">
    <location>
        <begin position="162"/>
        <end position="183"/>
    </location>
</feature>
<keyword evidence="4" id="KW-1185">Reference proteome</keyword>
<dbReference type="EMBL" id="JFBX01000625">
    <property type="protein sequence ID" value="KXH33090.1"/>
    <property type="molecule type" value="Genomic_DNA"/>
</dbReference>
<evidence type="ECO:0000256" key="1">
    <source>
        <dbReference type="SAM" id="MobiDB-lite"/>
    </source>
</evidence>
<keyword evidence="2" id="KW-0472">Membrane</keyword>
<feature type="compositionally biased region" description="Polar residues" evidence="1">
    <location>
        <begin position="130"/>
        <end position="161"/>
    </location>
</feature>
<gene>
    <name evidence="3" type="ORF">CSIM01_05225</name>
</gene>
<feature type="transmembrane region" description="Helical" evidence="2">
    <location>
        <begin position="1066"/>
        <end position="1088"/>
    </location>
</feature>
<organism evidence="3 4">
    <name type="scientific">Colletotrichum simmondsii</name>
    <dbReference type="NCBI Taxonomy" id="703756"/>
    <lineage>
        <taxon>Eukaryota</taxon>
        <taxon>Fungi</taxon>
        <taxon>Dikarya</taxon>
        <taxon>Ascomycota</taxon>
        <taxon>Pezizomycotina</taxon>
        <taxon>Sordariomycetes</taxon>
        <taxon>Hypocreomycetidae</taxon>
        <taxon>Glomerellales</taxon>
        <taxon>Glomerellaceae</taxon>
        <taxon>Colletotrichum</taxon>
        <taxon>Colletotrichum acutatum species complex</taxon>
    </lineage>
</organism>
<evidence type="ECO:0000256" key="2">
    <source>
        <dbReference type="SAM" id="Phobius"/>
    </source>
</evidence>